<reference evidence="14 15" key="1">
    <citation type="submission" date="2016-10" db="EMBL/GenBank/DDBJ databases">
        <authorList>
            <person name="de Groot N.N."/>
        </authorList>
    </citation>
    <scope>NUCLEOTIDE SEQUENCE [LARGE SCALE GENOMIC DNA]</scope>
    <source>
        <strain evidence="14 15">DSM 19113</strain>
    </source>
</reference>
<dbReference type="PANTHER" id="PTHR11088:SF60">
    <property type="entry name" value="TRNA DIMETHYLALLYLTRANSFERASE"/>
    <property type="match status" value="1"/>
</dbReference>
<dbReference type="SUPFAM" id="SSF52540">
    <property type="entry name" value="P-loop containing nucleoside triphosphate hydrolases"/>
    <property type="match status" value="2"/>
</dbReference>
<evidence type="ECO:0000256" key="11">
    <source>
        <dbReference type="RuleBase" id="RU003783"/>
    </source>
</evidence>
<dbReference type="HAMAP" id="MF_00185">
    <property type="entry name" value="IPP_trans"/>
    <property type="match status" value="1"/>
</dbReference>
<dbReference type="OrthoDB" id="9776390at2"/>
<evidence type="ECO:0000256" key="13">
    <source>
        <dbReference type="RuleBase" id="RU003785"/>
    </source>
</evidence>
<dbReference type="STRING" id="283737.SAMN05660453_0613"/>
<proteinExistence type="inferred from homology"/>
<evidence type="ECO:0000256" key="4">
    <source>
        <dbReference type="ARBA" id="ARBA00022679"/>
    </source>
</evidence>
<feature type="binding site" evidence="10">
    <location>
        <begin position="11"/>
        <end position="18"/>
    </location>
    <ligand>
        <name>ATP</name>
        <dbReference type="ChEBI" id="CHEBI:30616"/>
    </ligand>
</feature>
<keyword evidence="4 10" id="KW-0808">Transferase</keyword>
<dbReference type="Gene3D" id="3.40.50.300">
    <property type="entry name" value="P-loop containing nucleotide triphosphate hydrolases"/>
    <property type="match status" value="1"/>
</dbReference>
<dbReference type="NCBIfam" id="TIGR00174">
    <property type="entry name" value="miaA"/>
    <property type="match status" value="1"/>
</dbReference>
<dbReference type="InterPro" id="IPR039657">
    <property type="entry name" value="Dimethylallyltransferase"/>
</dbReference>
<dbReference type="Gene3D" id="1.10.287.890">
    <property type="entry name" value="Crystal structure of tRNA isopentenylpyrophosphate transferase (bh2366) domain"/>
    <property type="match status" value="1"/>
</dbReference>
<dbReference type="GO" id="GO:0005524">
    <property type="term" value="F:ATP binding"/>
    <property type="evidence" value="ECO:0007669"/>
    <property type="project" value="UniProtKB-UniRule"/>
</dbReference>
<dbReference type="Proteomes" id="UP000199376">
    <property type="component" value="Unassembled WGS sequence"/>
</dbReference>
<evidence type="ECO:0000256" key="9">
    <source>
        <dbReference type="ARBA" id="ARBA00049563"/>
    </source>
</evidence>
<evidence type="ECO:0000313" key="15">
    <source>
        <dbReference type="Proteomes" id="UP000199376"/>
    </source>
</evidence>
<comment type="subunit">
    <text evidence="10">Monomer.</text>
</comment>
<feature type="region of interest" description="Interaction with substrate tRNA" evidence="10">
    <location>
        <begin position="36"/>
        <end position="39"/>
    </location>
</feature>
<evidence type="ECO:0000256" key="5">
    <source>
        <dbReference type="ARBA" id="ARBA00022694"/>
    </source>
</evidence>
<keyword evidence="6 10" id="KW-0547">Nucleotide-binding</keyword>
<evidence type="ECO:0000256" key="3">
    <source>
        <dbReference type="ARBA" id="ARBA00005842"/>
    </source>
</evidence>
<keyword evidence="8 10" id="KW-0460">Magnesium</keyword>
<name>A0A1I1EZZ9_9LACO</name>
<feature type="binding site" evidence="10">
    <location>
        <begin position="13"/>
        <end position="18"/>
    </location>
    <ligand>
        <name>substrate</name>
    </ligand>
</feature>
<dbReference type="GO" id="GO:0006400">
    <property type="term" value="P:tRNA modification"/>
    <property type="evidence" value="ECO:0007669"/>
    <property type="project" value="TreeGrafter"/>
</dbReference>
<dbReference type="AlphaFoldDB" id="A0A1I1EZZ9"/>
<evidence type="ECO:0000256" key="12">
    <source>
        <dbReference type="RuleBase" id="RU003784"/>
    </source>
</evidence>
<comment type="cofactor">
    <cofactor evidence="1 10">
        <name>Mg(2+)</name>
        <dbReference type="ChEBI" id="CHEBI:18420"/>
    </cofactor>
</comment>
<dbReference type="PANTHER" id="PTHR11088">
    <property type="entry name" value="TRNA DIMETHYLALLYLTRANSFERASE"/>
    <property type="match status" value="1"/>
</dbReference>
<dbReference type="RefSeq" id="WP_091501955.1">
    <property type="nucleotide sequence ID" value="NZ_FOLI01000002.1"/>
</dbReference>
<evidence type="ECO:0000256" key="2">
    <source>
        <dbReference type="ARBA" id="ARBA00003213"/>
    </source>
</evidence>
<keyword evidence="7 10" id="KW-0067">ATP-binding</keyword>
<comment type="catalytic activity">
    <reaction evidence="9 10 11">
        <text>adenosine(37) in tRNA + dimethylallyl diphosphate = N(6)-dimethylallyladenosine(37) in tRNA + diphosphate</text>
        <dbReference type="Rhea" id="RHEA:26482"/>
        <dbReference type="Rhea" id="RHEA-COMP:10162"/>
        <dbReference type="Rhea" id="RHEA-COMP:10375"/>
        <dbReference type="ChEBI" id="CHEBI:33019"/>
        <dbReference type="ChEBI" id="CHEBI:57623"/>
        <dbReference type="ChEBI" id="CHEBI:74411"/>
        <dbReference type="ChEBI" id="CHEBI:74415"/>
        <dbReference type="EC" id="2.5.1.75"/>
    </reaction>
</comment>
<evidence type="ECO:0000256" key="1">
    <source>
        <dbReference type="ARBA" id="ARBA00001946"/>
    </source>
</evidence>
<dbReference type="Pfam" id="PF01715">
    <property type="entry name" value="IPPT"/>
    <property type="match status" value="1"/>
</dbReference>
<comment type="function">
    <text evidence="2 10 12">Catalyzes the transfer of a dimethylallyl group onto the adenine at position 37 in tRNAs that read codons beginning with uridine, leading to the formation of N6-(dimethylallyl)adenosine (i(6)A).</text>
</comment>
<accession>A0A1I1EZZ9</accession>
<evidence type="ECO:0000313" key="14">
    <source>
        <dbReference type="EMBL" id="SFB92725.1"/>
    </source>
</evidence>
<dbReference type="GO" id="GO:0052381">
    <property type="term" value="F:tRNA dimethylallyltransferase activity"/>
    <property type="evidence" value="ECO:0007669"/>
    <property type="project" value="UniProtKB-UniRule"/>
</dbReference>
<feature type="site" description="Interaction with substrate tRNA" evidence="10">
    <location>
        <position position="102"/>
    </location>
</feature>
<dbReference type="InterPro" id="IPR027417">
    <property type="entry name" value="P-loop_NTPase"/>
</dbReference>
<dbReference type="InterPro" id="IPR018022">
    <property type="entry name" value="IPT"/>
</dbReference>
<dbReference type="EMBL" id="FOLI01000002">
    <property type="protein sequence ID" value="SFB92725.1"/>
    <property type="molecule type" value="Genomic_DNA"/>
</dbReference>
<gene>
    <name evidence="10" type="primary">miaA</name>
    <name evidence="14" type="ORF">SAMN05660453_0613</name>
</gene>
<evidence type="ECO:0000256" key="6">
    <source>
        <dbReference type="ARBA" id="ARBA00022741"/>
    </source>
</evidence>
<evidence type="ECO:0000256" key="10">
    <source>
        <dbReference type="HAMAP-Rule" id="MF_00185"/>
    </source>
</evidence>
<protein>
    <recommendedName>
        <fullName evidence="10">tRNA dimethylallyltransferase</fullName>
        <ecNumber evidence="10">2.5.1.75</ecNumber>
    </recommendedName>
    <alternativeName>
        <fullName evidence="10">Dimethylallyl diphosphate:tRNA dimethylallyltransferase</fullName>
        <shortName evidence="10">DMAPP:tRNA dimethylallyltransferase</shortName>
        <shortName evidence="10">DMATase</shortName>
    </alternativeName>
    <alternativeName>
        <fullName evidence="10">Isopentenyl-diphosphate:tRNA isopentenyltransferase</fullName>
        <shortName evidence="10">IPP transferase</shortName>
        <shortName evidence="10">IPPT</shortName>
        <shortName evidence="10">IPTase</shortName>
    </alternativeName>
</protein>
<sequence length="300" mass="33676">MKKIKVIVIAGPTASGKSDLAMDLAEKYNGELISADSLQVYKQLDIGTAKASKEELKRGPQHLIDIVPFDADYSVADFVEDADEAIEEVVGRGKVPIIVGGTGFYIKALLGQQQLDFAPSVAAEVAVDQQKDLKDLVSELKNSADSELVSRVDLHNKSRVIRALQIARHGSKDAVKVRPEYDSLVLAIDWPREVLYERINQRVYNMVEKGLEQEARLLYNAGGLNVQAGRGIGYKEFYPYFDGNLTLEQVIEDIQQDSRRYAKRQLTYWRHQIEGLEWIAGDNREAKASARVHDFLLNKE</sequence>
<comment type="similarity">
    <text evidence="3 10 13">Belongs to the IPP transferase family.</text>
</comment>
<organism evidence="14 15">
    <name type="scientific">Fructobacillus durionis</name>
    <dbReference type="NCBI Taxonomy" id="283737"/>
    <lineage>
        <taxon>Bacteria</taxon>
        <taxon>Bacillati</taxon>
        <taxon>Bacillota</taxon>
        <taxon>Bacilli</taxon>
        <taxon>Lactobacillales</taxon>
        <taxon>Lactobacillaceae</taxon>
        <taxon>Fructobacillus</taxon>
    </lineage>
</organism>
<evidence type="ECO:0000256" key="8">
    <source>
        <dbReference type="ARBA" id="ARBA00022842"/>
    </source>
</evidence>
<comment type="caution">
    <text evidence="10">Lacks conserved residue(s) required for the propagation of feature annotation.</text>
</comment>
<keyword evidence="5 10" id="KW-0819">tRNA processing</keyword>
<dbReference type="EC" id="2.5.1.75" evidence="10"/>
<evidence type="ECO:0000256" key="7">
    <source>
        <dbReference type="ARBA" id="ARBA00022840"/>
    </source>
</evidence>
<keyword evidence="15" id="KW-1185">Reference proteome</keyword>